<dbReference type="EMBL" id="KN848895">
    <property type="protein sequence ID" value="KIR63831.1"/>
    <property type="molecule type" value="Genomic_DNA"/>
</dbReference>
<reference evidence="1 2" key="1">
    <citation type="submission" date="2015-01" db="EMBL/GenBank/DDBJ databases">
        <title>The Genome Sequence of Cryptococcus gattii CA1873.</title>
        <authorList>
            <consortium name="The Broad Institute Genomics Platform"/>
            <person name="Cuomo C."/>
            <person name="Litvintseva A."/>
            <person name="Chen Y."/>
            <person name="Heitman J."/>
            <person name="Sun S."/>
            <person name="Springer D."/>
            <person name="Dromer F."/>
            <person name="Young S."/>
            <person name="Zeng Q."/>
            <person name="Gargeya S."/>
            <person name="Abouelleil A."/>
            <person name="Alvarado L."/>
            <person name="Chapman S.B."/>
            <person name="Gainer-Dewar J."/>
            <person name="Goldberg J."/>
            <person name="Griggs A."/>
            <person name="Gujja S."/>
            <person name="Hansen M."/>
            <person name="Howarth C."/>
            <person name="Imamovic A."/>
            <person name="Larimer J."/>
            <person name="Murphy C."/>
            <person name="Naylor J."/>
            <person name="Pearson M."/>
            <person name="Priest M."/>
            <person name="Roberts A."/>
            <person name="Saif S."/>
            <person name="Shea T."/>
            <person name="Sykes S."/>
            <person name="Wortman J."/>
            <person name="Nusbaum C."/>
            <person name="Birren B."/>
        </authorList>
    </citation>
    <scope>NUCLEOTIDE SEQUENCE [LARGE SCALE GENOMIC DNA]</scope>
    <source>
        <strain evidence="1 2">CA1873</strain>
    </source>
</reference>
<evidence type="ECO:0000313" key="2">
    <source>
        <dbReference type="Proteomes" id="UP000053800"/>
    </source>
</evidence>
<protein>
    <submittedName>
        <fullName evidence="1">Uncharacterized protein</fullName>
    </submittedName>
</protein>
<evidence type="ECO:0000313" key="1">
    <source>
        <dbReference type="EMBL" id="KIR63831.1"/>
    </source>
</evidence>
<organism evidence="1 2">
    <name type="scientific">Cryptococcus bacillisporus CA1873</name>
    <dbReference type="NCBI Taxonomy" id="1296111"/>
    <lineage>
        <taxon>Eukaryota</taxon>
        <taxon>Fungi</taxon>
        <taxon>Dikarya</taxon>
        <taxon>Basidiomycota</taxon>
        <taxon>Agaricomycotina</taxon>
        <taxon>Tremellomycetes</taxon>
        <taxon>Tremellales</taxon>
        <taxon>Cryptococcaceae</taxon>
        <taxon>Cryptococcus</taxon>
        <taxon>Cryptococcus gattii species complex</taxon>
    </lineage>
</organism>
<accession>A0ABR5BC02</accession>
<dbReference type="Proteomes" id="UP000053800">
    <property type="component" value="Unassembled WGS sequence"/>
</dbReference>
<gene>
    <name evidence="1" type="ORF">I314_03237</name>
</gene>
<sequence length="104" mass="11844">MWALILHPSNHHNIIIRALPPSYGQASGLPTTCVDIKGDVAKIPLPCPRLLNMNPARLDDSHTIKMKQRGDTMKTMFFTQNVEQLVIDVNQLQSLHRYTENKVR</sequence>
<keyword evidence="2" id="KW-1185">Reference proteome</keyword>
<proteinExistence type="predicted"/>
<name>A0ABR5BC02_CRYGA</name>